<protein>
    <submittedName>
        <fullName evidence="1">Uncharacterized protein</fullName>
    </submittedName>
</protein>
<reference evidence="1" key="1">
    <citation type="submission" date="2020-04" db="EMBL/GenBank/DDBJ databases">
        <authorList>
            <person name="Chiriac C."/>
            <person name="Salcher M."/>
            <person name="Ghai R."/>
            <person name="Kavagutti S V."/>
        </authorList>
    </citation>
    <scope>NUCLEOTIDE SEQUENCE</scope>
</reference>
<accession>A0A6J5LEW3</accession>
<gene>
    <name evidence="1" type="ORF">UFOVP248_55</name>
</gene>
<organism evidence="1">
    <name type="scientific">uncultured Caudovirales phage</name>
    <dbReference type="NCBI Taxonomy" id="2100421"/>
    <lineage>
        <taxon>Viruses</taxon>
        <taxon>Duplodnaviria</taxon>
        <taxon>Heunggongvirae</taxon>
        <taxon>Uroviricota</taxon>
        <taxon>Caudoviricetes</taxon>
        <taxon>Peduoviridae</taxon>
        <taxon>Maltschvirus</taxon>
        <taxon>Maltschvirus maltsch</taxon>
    </lineage>
</organism>
<evidence type="ECO:0000313" key="1">
    <source>
        <dbReference type="EMBL" id="CAB4132595.1"/>
    </source>
</evidence>
<proteinExistence type="predicted"/>
<dbReference type="EMBL" id="LR796267">
    <property type="protein sequence ID" value="CAB4132595.1"/>
    <property type="molecule type" value="Genomic_DNA"/>
</dbReference>
<sequence length="113" mass="12725">MIYNPNKWVIVKITSKEGKTHYRVFGSWYGGYLGSDSWRMNSGITGASREDDVYSFYGSSGSEYRCNKNSYGTSGYSGSVLGQMTEQHKDAGITVEVMPEHTNWLTLDWGDKL</sequence>
<name>A0A6J5LEW3_9CAUD</name>